<name>A0A2P7QQ21_9GAMM</name>
<dbReference type="OrthoDB" id="9775724at2"/>
<evidence type="ECO:0000256" key="4">
    <source>
        <dbReference type="ARBA" id="ARBA00011903"/>
    </source>
</evidence>
<evidence type="ECO:0000313" key="20">
    <source>
        <dbReference type="EMBL" id="PSJ40065.1"/>
    </source>
</evidence>
<keyword evidence="6" id="KW-0997">Cell inner membrane</keyword>
<dbReference type="CDD" id="cd05387">
    <property type="entry name" value="BY-kinase"/>
    <property type="match status" value="1"/>
</dbReference>
<feature type="transmembrane region" description="Helical" evidence="16">
    <location>
        <begin position="452"/>
        <end position="472"/>
    </location>
</feature>
<keyword evidence="12 16" id="KW-1133">Transmembrane helix</keyword>
<dbReference type="GO" id="GO:0004715">
    <property type="term" value="F:non-membrane spanning protein tyrosine kinase activity"/>
    <property type="evidence" value="ECO:0007669"/>
    <property type="project" value="UniProtKB-EC"/>
</dbReference>
<comment type="similarity">
    <text evidence="3">Belongs to the etk/wzc family.</text>
</comment>
<keyword evidence="13 16" id="KW-0472">Membrane</keyword>
<keyword evidence="8 16" id="KW-0812">Transmembrane</keyword>
<comment type="subcellular location">
    <subcellularLocation>
        <location evidence="1">Cell inner membrane</location>
        <topology evidence="1">Multi-pass membrane protein</topology>
    </subcellularLocation>
</comment>
<evidence type="ECO:0000256" key="3">
    <source>
        <dbReference type="ARBA" id="ARBA00008883"/>
    </source>
</evidence>
<evidence type="ECO:0000256" key="16">
    <source>
        <dbReference type="SAM" id="Phobius"/>
    </source>
</evidence>
<keyword evidence="10" id="KW-0418">Kinase</keyword>
<evidence type="ECO:0000256" key="11">
    <source>
        <dbReference type="ARBA" id="ARBA00022840"/>
    </source>
</evidence>
<evidence type="ECO:0000259" key="17">
    <source>
        <dbReference type="Pfam" id="PF02706"/>
    </source>
</evidence>
<dbReference type="InterPro" id="IPR032807">
    <property type="entry name" value="GNVR"/>
</dbReference>
<evidence type="ECO:0000256" key="2">
    <source>
        <dbReference type="ARBA" id="ARBA00007316"/>
    </source>
</evidence>
<dbReference type="EC" id="2.7.10.2" evidence="4"/>
<evidence type="ECO:0000256" key="6">
    <source>
        <dbReference type="ARBA" id="ARBA00022519"/>
    </source>
</evidence>
<dbReference type="AlphaFoldDB" id="A0A2P7QQ21"/>
<dbReference type="Pfam" id="PF13807">
    <property type="entry name" value="GNVR"/>
    <property type="match status" value="1"/>
</dbReference>
<dbReference type="InterPro" id="IPR025669">
    <property type="entry name" value="AAA_dom"/>
</dbReference>
<reference evidence="20 21" key="1">
    <citation type="submission" date="2018-03" db="EMBL/GenBank/DDBJ databases">
        <title>The draft genome of Zobellella taiwanensis JCM 13381.</title>
        <authorList>
            <person name="Liu L."/>
            <person name="Li L."/>
            <person name="Wang T."/>
            <person name="Zhang X."/>
            <person name="Liang L."/>
        </authorList>
    </citation>
    <scope>NUCLEOTIDE SEQUENCE [LARGE SCALE GENOMIC DNA]</scope>
    <source>
        <strain evidence="20 21">JCM 13381</strain>
    </source>
</reference>
<dbReference type="InterPro" id="IPR003856">
    <property type="entry name" value="LPS_length_determ_N"/>
</dbReference>
<dbReference type="Gene3D" id="3.40.50.300">
    <property type="entry name" value="P-loop containing nucleotide triphosphate hydrolases"/>
    <property type="match status" value="1"/>
</dbReference>
<evidence type="ECO:0000256" key="9">
    <source>
        <dbReference type="ARBA" id="ARBA00022741"/>
    </source>
</evidence>
<evidence type="ECO:0000313" key="21">
    <source>
        <dbReference type="Proteomes" id="UP000242181"/>
    </source>
</evidence>
<evidence type="ECO:0000256" key="13">
    <source>
        <dbReference type="ARBA" id="ARBA00023136"/>
    </source>
</evidence>
<dbReference type="EMBL" id="PXYH01000017">
    <property type="protein sequence ID" value="PSJ40065.1"/>
    <property type="molecule type" value="Genomic_DNA"/>
</dbReference>
<dbReference type="GO" id="GO:0005524">
    <property type="term" value="F:ATP binding"/>
    <property type="evidence" value="ECO:0007669"/>
    <property type="project" value="UniProtKB-KW"/>
</dbReference>
<evidence type="ECO:0000256" key="12">
    <source>
        <dbReference type="ARBA" id="ARBA00022989"/>
    </source>
</evidence>
<dbReference type="NCBIfam" id="TIGR01007">
    <property type="entry name" value="eps_fam"/>
    <property type="match status" value="1"/>
</dbReference>
<comment type="similarity">
    <text evidence="2">Belongs to the CpsD/CapB family.</text>
</comment>
<feature type="domain" description="Tyrosine-protein kinase G-rich" evidence="19">
    <location>
        <begin position="400"/>
        <end position="473"/>
    </location>
</feature>
<proteinExistence type="inferred from homology"/>
<dbReference type="InterPro" id="IPR027417">
    <property type="entry name" value="P-loop_NTPase"/>
</dbReference>
<keyword evidence="9" id="KW-0547">Nucleotide-binding</keyword>
<evidence type="ECO:0000256" key="8">
    <source>
        <dbReference type="ARBA" id="ARBA00022692"/>
    </source>
</evidence>
<feature type="domain" description="AAA" evidence="18">
    <location>
        <begin position="547"/>
        <end position="685"/>
    </location>
</feature>
<evidence type="ECO:0000256" key="14">
    <source>
        <dbReference type="ARBA" id="ARBA00023137"/>
    </source>
</evidence>
<dbReference type="FunFam" id="3.40.50.300:FF:000527">
    <property type="entry name" value="Tyrosine-protein kinase etk"/>
    <property type="match status" value="1"/>
</dbReference>
<dbReference type="InterPro" id="IPR050445">
    <property type="entry name" value="Bact_polysacc_biosynth/exp"/>
</dbReference>
<dbReference type="Pfam" id="PF02706">
    <property type="entry name" value="Wzz"/>
    <property type="match status" value="1"/>
</dbReference>
<dbReference type="PANTHER" id="PTHR32309">
    <property type="entry name" value="TYROSINE-PROTEIN KINASE"/>
    <property type="match status" value="1"/>
</dbReference>
<gene>
    <name evidence="20" type="ORF">C7I36_12415</name>
</gene>
<dbReference type="GO" id="GO:0005886">
    <property type="term" value="C:plasma membrane"/>
    <property type="evidence" value="ECO:0007669"/>
    <property type="project" value="UniProtKB-SubCell"/>
</dbReference>
<dbReference type="PANTHER" id="PTHR32309:SF13">
    <property type="entry name" value="FERRIC ENTEROBACTIN TRANSPORT PROTEIN FEPE"/>
    <property type="match status" value="1"/>
</dbReference>
<evidence type="ECO:0000259" key="19">
    <source>
        <dbReference type="Pfam" id="PF13807"/>
    </source>
</evidence>
<comment type="caution">
    <text evidence="20">The sequence shown here is derived from an EMBL/GenBank/DDBJ whole genome shotgun (WGS) entry which is preliminary data.</text>
</comment>
<comment type="catalytic activity">
    <reaction evidence="15">
        <text>L-tyrosyl-[protein] + ATP = O-phospho-L-tyrosyl-[protein] + ADP + H(+)</text>
        <dbReference type="Rhea" id="RHEA:10596"/>
        <dbReference type="Rhea" id="RHEA-COMP:10136"/>
        <dbReference type="Rhea" id="RHEA-COMP:20101"/>
        <dbReference type="ChEBI" id="CHEBI:15378"/>
        <dbReference type="ChEBI" id="CHEBI:30616"/>
        <dbReference type="ChEBI" id="CHEBI:46858"/>
        <dbReference type="ChEBI" id="CHEBI:61978"/>
        <dbReference type="ChEBI" id="CHEBI:456216"/>
        <dbReference type="EC" id="2.7.10.2"/>
    </reaction>
</comment>
<accession>A0A2P7QQ21</accession>
<feature type="transmembrane region" description="Helical" evidence="16">
    <location>
        <begin position="36"/>
        <end position="58"/>
    </location>
</feature>
<dbReference type="SUPFAM" id="SSF52540">
    <property type="entry name" value="P-loop containing nucleoside triphosphate hydrolases"/>
    <property type="match status" value="1"/>
</dbReference>
<dbReference type="GO" id="GO:0042802">
    <property type="term" value="F:identical protein binding"/>
    <property type="evidence" value="ECO:0007669"/>
    <property type="project" value="UniProtKB-ARBA"/>
</dbReference>
<dbReference type="Proteomes" id="UP000242181">
    <property type="component" value="Unassembled WGS sequence"/>
</dbReference>
<keyword evidence="21" id="KW-1185">Reference proteome</keyword>
<organism evidence="20 21">
    <name type="scientific">Zobellella taiwanensis</name>
    <dbReference type="NCBI Taxonomy" id="347535"/>
    <lineage>
        <taxon>Bacteria</taxon>
        <taxon>Pseudomonadati</taxon>
        <taxon>Pseudomonadota</taxon>
        <taxon>Gammaproteobacteria</taxon>
        <taxon>Aeromonadales</taxon>
        <taxon>Aeromonadaceae</taxon>
        <taxon>Zobellella</taxon>
    </lineage>
</organism>
<evidence type="ECO:0000256" key="1">
    <source>
        <dbReference type="ARBA" id="ARBA00004429"/>
    </source>
</evidence>
<keyword evidence="5" id="KW-1003">Cell membrane</keyword>
<sequence length="738" mass="80491">MDMSKFPGFNNSGTGSDDEIDLLALWRSIYRRKWSIITLTLVVAMLTVLVVFNITPIYRASSTLLIENKSANVVSIEQVYGIEGAGSEYLQTQFELLKSRALAERVVRQLALDTHPEFDPRQQPEPLLNWRGWLSGIKPFIMPGDLEPQTPPSEAEIFDAVVRSFRERITVAPQGKTQLVQVSVDMADAHTAAMAANALAQGYIESQLEAKLNMTQTATSWMNEQLGGLKGKLEDSEARLQAFMEQENLVNLGGITTVSASELSNTGERLTDARRERNAAESMYNQVAAMKSAGYMRLASVPAVMADPVVAQFKAAEATASARVQELSRRYGAKHPAMVAAQSDLNSARASLRAQVEQVVASIENSYQLALANERGLQSSFEQNKEQIQNISRNEFRLRELQREVETNRSLYDTFMTRLKETTATQDLETVSARIVDQAVVPSQPIKPKKSLIVALATLLALMVGVGLALLLEMLNNTFKGTEEIENKLNLPVLGILPLLKGKQNNNVAKLFEQGGNKPFSEAVRTIRTSLVLSGIDNPYKVTVVTSSVPGEGKSSVASNLANALGQMERVLLVDADMRRPTVAKNYEFPVGTPGLANLIAGTAKLDECIQQADGIDVMPAGTVPPNPLELLSSDRFASIIKVLADKYDRVIIDSAPTQAVSDALVLSRHANAVIYVVKSEATSIPHVKAGIGKLLQMGAPVKGVVLNQLDVKKAAKYGYSYGGYYDYYGYSSTKAEA</sequence>
<evidence type="ECO:0000256" key="5">
    <source>
        <dbReference type="ARBA" id="ARBA00022475"/>
    </source>
</evidence>
<evidence type="ECO:0000256" key="7">
    <source>
        <dbReference type="ARBA" id="ARBA00022679"/>
    </source>
</evidence>
<keyword evidence="11" id="KW-0067">ATP-binding</keyword>
<evidence type="ECO:0000256" key="10">
    <source>
        <dbReference type="ARBA" id="ARBA00022777"/>
    </source>
</evidence>
<keyword evidence="7" id="KW-0808">Transferase</keyword>
<feature type="domain" description="Polysaccharide chain length determinant N-terminal" evidence="17">
    <location>
        <begin position="18"/>
        <end position="110"/>
    </location>
</feature>
<evidence type="ECO:0000256" key="15">
    <source>
        <dbReference type="ARBA" id="ARBA00051245"/>
    </source>
</evidence>
<protein>
    <recommendedName>
        <fullName evidence="4">non-specific protein-tyrosine kinase</fullName>
        <ecNumber evidence="4">2.7.10.2</ecNumber>
    </recommendedName>
</protein>
<evidence type="ECO:0000259" key="18">
    <source>
        <dbReference type="Pfam" id="PF13614"/>
    </source>
</evidence>
<dbReference type="InterPro" id="IPR005702">
    <property type="entry name" value="Wzc-like_C"/>
</dbReference>
<keyword evidence="14" id="KW-0829">Tyrosine-protein kinase</keyword>
<dbReference type="Pfam" id="PF13614">
    <property type="entry name" value="AAA_31"/>
    <property type="match status" value="1"/>
</dbReference>